<organism evidence="6 7">
    <name type="scientific">Methanonatronarchaeum thermophilum</name>
    <dbReference type="NCBI Taxonomy" id="1927129"/>
    <lineage>
        <taxon>Archaea</taxon>
        <taxon>Methanobacteriati</taxon>
        <taxon>Methanobacteriota</taxon>
        <taxon>Methanonatronarchaeia</taxon>
        <taxon>Methanonatronarchaeales</taxon>
        <taxon>Methanonatronarchaeaceae</taxon>
        <taxon>Methanonatronarchaeum</taxon>
    </lineage>
</organism>
<dbReference type="PRINTS" id="PR00395">
    <property type="entry name" value="RIBOSOMALS2"/>
</dbReference>
<evidence type="ECO:0000256" key="4">
    <source>
        <dbReference type="ARBA" id="ARBA00035256"/>
    </source>
</evidence>
<dbReference type="Gene3D" id="3.40.50.10490">
    <property type="entry name" value="Glucose-6-phosphate isomerase like protein, domain 1"/>
    <property type="match status" value="1"/>
</dbReference>
<dbReference type="OrthoDB" id="371797at2157"/>
<comment type="similarity">
    <text evidence="1 5">Belongs to the universal ribosomal protein uS2 family.</text>
</comment>
<dbReference type="InterPro" id="IPR023591">
    <property type="entry name" value="Ribosomal_uS2_flav_dom_sf"/>
</dbReference>
<dbReference type="GO" id="GO:0003735">
    <property type="term" value="F:structural constituent of ribosome"/>
    <property type="evidence" value="ECO:0007669"/>
    <property type="project" value="InterPro"/>
</dbReference>
<dbReference type="RefSeq" id="WP_201721253.1">
    <property type="nucleotide sequence ID" value="NZ_MRZU01000003.1"/>
</dbReference>
<evidence type="ECO:0000256" key="1">
    <source>
        <dbReference type="ARBA" id="ARBA00006242"/>
    </source>
</evidence>
<dbReference type="SUPFAM" id="SSF52313">
    <property type="entry name" value="Ribosomal protein S2"/>
    <property type="match status" value="1"/>
</dbReference>
<dbReference type="NCBIfam" id="TIGR01012">
    <property type="entry name" value="uS2_euk_arch"/>
    <property type="match status" value="1"/>
</dbReference>
<evidence type="ECO:0000256" key="5">
    <source>
        <dbReference type="HAMAP-Rule" id="MF_00291"/>
    </source>
</evidence>
<proteinExistence type="inferred from homology"/>
<dbReference type="GO" id="GO:0015935">
    <property type="term" value="C:small ribosomal subunit"/>
    <property type="evidence" value="ECO:0007669"/>
    <property type="project" value="InterPro"/>
</dbReference>
<keyword evidence="3 5" id="KW-0687">Ribonucleoprotein</keyword>
<dbReference type="GO" id="GO:0006412">
    <property type="term" value="P:translation"/>
    <property type="evidence" value="ECO:0007669"/>
    <property type="project" value="UniProtKB-UniRule"/>
</dbReference>
<keyword evidence="2 5" id="KW-0689">Ribosomal protein</keyword>
<dbReference type="CDD" id="cd01425">
    <property type="entry name" value="RPS2"/>
    <property type="match status" value="1"/>
</dbReference>
<evidence type="ECO:0000313" key="6">
    <source>
        <dbReference type="EMBL" id="OUJ18976.1"/>
    </source>
</evidence>
<gene>
    <name evidence="5" type="primary">rps2</name>
    <name evidence="6" type="ORF">AMET1_0627</name>
</gene>
<dbReference type="InterPro" id="IPR005707">
    <property type="entry name" value="Ribosomal_uS2_euk/arc"/>
</dbReference>
<comment type="caution">
    <text evidence="6">The sequence shown here is derived from an EMBL/GenBank/DDBJ whole genome shotgun (WGS) entry which is preliminary data.</text>
</comment>
<evidence type="ECO:0000256" key="3">
    <source>
        <dbReference type="ARBA" id="ARBA00023274"/>
    </source>
</evidence>
<dbReference type="InterPro" id="IPR001865">
    <property type="entry name" value="Ribosomal_uS2"/>
</dbReference>
<keyword evidence="7" id="KW-1185">Reference proteome</keyword>
<reference evidence="6 7" key="1">
    <citation type="submission" date="2016-12" db="EMBL/GenBank/DDBJ databases">
        <title>Discovery of methanogenic haloarchaea.</title>
        <authorList>
            <person name="Sorokin D.Y."/>
            <person name="Makarova K.S."/>
            <person name="Abbas B."/>
            <person name="Ferrer M."/>
            <person name="Golyshin P.N."/>
        </authorList>
    </citation>
    <scope>NUCLEOTIDE SEQUENCE [LARGE SCALE GENOMIC DNA]</scope>
    <source>
        <strain evidence="6">AMET1</strain>
    </source>
</reference>
<name>A0A1Y3GHW3_9EURY</name>
<dbReference type="AlphaFoldDB" id="A0A1Y3GHW3"/>
<evidence type="ECO:0000313" key="7">
    <source>
        <dbReference type="Proteomes" id="UP000195137"/>
    </source>
</evidence>
<dbReference type="FunFam" id="3.40.50.10490:FF:000030">
    <property type="entry name" value="30S ribosomal protein S2"/>
    <property type="match status" value="1"/>
</dbReference>
<protein>
    <recommendedName>
        <fullName evidence="4 5">Small ribosomal subunit protein uS2</fullName>
    </recommendedName>
</protein>
<dbReference type="HAMAP" id="MF_00291_A">
    <property type="entry name" value="Ribosomal_uS2_A"/>
    <property type="match status" value="1"/>
</dbReference>
<dbReference type="PANTHER" id="PTHR11489">
    <property type="entry name" value="40S RIBOSOMAL PROTEIN SA"/>
    <property type="match status" value="1"/>
</dbReference>
<dbReference type="InterPro" id="IPR023454">
    <property type="entry name" value="Ribosomal_uS2_arc"/>
</dbReference>
<sequence length="206" mass="23190">METQDILEETETLIPTEDYFKTGVHIGTQNKSRDMEDFIYQARDDGLYIFDIEKTDQRIKTAANFLSMFDPEKIIAVSAREYGKRPAEMFAKIVGGKAIVDRMIPGTLTNPNLEVYTEPEVVVATDPIGDQQALNEANTSGIPVIALCDTNNMVSNVDLVIPVNNKGRKSLAMVYWLLARETVKSQGRLSEQDKFKYEPADFETEI</sequence>
<dbReference type="Proteomes" id="UP000195137">
    <property type="component" value="Unassembled WGS sequence"/>
</dbReference>
<evidence type="ECO:0000256" key="2">
    <source>
        <dbReference type="ARBA" id="ARBA00022980"/>
    </source>
</evidence>
<accession>A0A1Y3GHW3</accession>
<dbReference type="Pfam" id="PF00318">
    <property type="entry name" value="Ribosomal_S2"/>
    <property type="match status" value="2"/>
</dbReference>
<dbReference type="EMBL" id="MRZU01000003">
    <property type="protein sequence ID" value="OUJ18976.1"/>
    <property type="molecule type" value="Genomic_DNA"/>
</dbReference>